<reference evidence="1" key="1">
    <citation type="submission" date="2010-07" db="EMBL/GenBank/DDBJ databases">
        <authorList>
            <consortium name="CONSOLIDER consortium CSD2007-00005"/>
            <person name="Guazzaroni M.-E."/>
            <person name="Richter M."/>
            <person name="Garcia-Salamanca A."/>
            <person name="Yarza P."/>
            <person name="Ferrer M."/>
        </authorList>
    </citation>
    <scope>NUCLEOTIDE SEQUENCE</scope>
</reference>
<protein>
    <submittedName>
        <fullName evidence="1">Uncharacterized protein</fullName>
    </submittedName>
</protein>
<evidence type="ECO:0000313" key="1">
    <source>
        <dbReference type="EMBL" id="EFK95701.1"/>
    </source>
</evidence>
<accession>D9PL64</accession>
<sequence>MTAVNAANRSVADVNQAPSARVFLTITGSGPTDADGDGMADSWEIANFSSTNAANGSAQEDWDVDGMKNLAEYV</sequence>
<comment type="caution">
    <text evidence="1">The sequence shown here is derived from an EMBL/GenBank/DDBJ whole genome shotgun (WGS) entry which is preliminary data.</text>
</comment>
<feature type="non-terminal residue" evidence="1">
    <location>
        <position position="74"/>
    </location>
</feature>
<dbReference type="AlphaFoldDB" id="D9PL64"/>
<organism evidence="1">
    <name type="scientific">sediment metagenome</name>
    <dbReference type="NCBI Taxonomy" id="749907"/>
    <lineage>
        <taxon>unclassified sequences</taxon>
        <taxon>metagenomes</taxon>
        <taxon>ecological metagenomes</taxon>
    </lineage>
</organism>
<reference evidence="1" key="2">
    <citation type="journal article" date="2011" name="Microb. Ecol.">
        <title>Taxonomic and Functional Metagenomic Profiling of the Microbial Community in the Anoxic Sediment of a Sub-saline Shallow Lake (Laguna de Carrizo, Central Spain).</title>
        <authorList>
            <person name="Ferrer M."/>
            <person name="Guazzaroni M.E."/>
            <person name="Richter M."/>
            <person name="Garcia-Salamanca A."/>
            <person name="Yarza P."/>
            <person name="Suarez-Suarez A."/>
            <person name="Solano J."/>
            <person name="Alcaide M."/>
            <person name="van Dillewijn P."/>
            <person name="Molina-Henares M.A."/>
            <person name="Lopez-Cortes N."/>
            <person name="Al-Ramahi Y."/>
            <person name="Guerrero C."/>
            <person name="Acosta A."/>
            <person name="de Eugenio L.I."/>
            <person name="Martinez V."/>
            <person name="Marques S."/>
            <person name="Rojo F."/>
            <person name="Santero E."/>
            <person name="Genilloud O."/>
            <person name="Perez-Perez J."/>
            <person name="Rossello-Mora R."/>
            <person name="Ramos J.L."/>
        </authorList>
    </citation>
    <scope>NUCLEOTIDE SEQUENCE</scope>
</reference>
<gene>
    <name evidence="1" type="ORF">LDC_2287</name>
</gene>
<name>D9PL64_9ZZZZ</name>
<dbReference type="EMBL" id="ADZX01000691">
    <property type="protein sequence ID" value="EFK95701.1"/>
    <property type="molecule type" value="Genomic_DNA"/>
</dbReference>
<proteinExistence type="predicted"/>